<dbReference type="Pfam" id="PF18146">
    <property type="entry name" value="CinA_KH"/>
    <property type="match status" value="1"/>
</dbReference>
<dbReference type="NCBIfam" id="TIGR00199">
    <property type="entry name" value="PncC_domain"/>
    <property type="match status" value="1"/>
</dbReference>
<dbReference type="NCBIfam" id="TIGR00177">
    <property type="entry name" value="molyb_syn"/>
    <property type="match status" value="1"/>
</dbReference>
<evidence type="ECO:0000259" key="2">
    <source>
        <dbReference type="SMART" id="SM00852"/>
    </source>
</evidence>
<dbReference type="Gene3D" id="3.90.950.20">
    <property type="entry name" value="CinA-like"/>
    <property type="match status" value="1"/>
</dbReference>
<dbReference type="Gene3D" id="3.30.70.2860">
    <property type="match status" value="1"/>
</dbReference>
<dbReference type="EMBL" id="LVJH01000029">
    <property type="protein sequence ID" value="OAB41403.1"/>
    <property type="molecule type" value="Genomic_DNA"/>
</dbReference>
<dbReference type="InterPro" id="IPR036425">
    <property type="entry name" value="MoaB/Mog-like_dom_sf"/>
</dbReference>
<dbReference type="SMART" id="SM00852">
    <property type="entry name" value="MoCF_biosynth"/>
    <property type="match status" value="1"/>
</dbReference>
<accession>A0A162MB14</accession>
<dbReference type="Proteomes" id="UP000076967">
    <property type="component" value="Unassembled WGS sequence"/>
</dbReference>
<dbReference type="InterPro" id="IPR041424">
    <property type="entry name" value="CinA_KH"/>
</dbReference>
<dbReference type="RefSeq" id="WP_068534734.1">
    <property type="nucleotide sequence ID" value="NZ_LVJH01000029.1"/>
</dbReference>
<comment type="similarity">
    <text evidence="1">Belongs to the CinA family.</text>
</comment>
<evidence type="ECO:0000313" key="3">
    <source>
        <dbReference type="EMBL" id="OAB41403.1"/>
    </source>
</evidence>
<comment type="caution">
    <text evidence="3">The sequence shown here is derived from an EMBL/GenBank/DDBJ whole genome shotgun (WGS) entry which is preliminary data.</text>
</comment>
<keyword evidence="4" id="KW-1185">Reference proteome</keyword>
<dbReference type="InterPro" id="IPR008135">
    <property type="entry name" value="Competence-induced_CinA"/>
</dbReference>
<dbReference type="InterPro" id="IPR001453">
    <property type="entry name" value="MoaB/Mog_dom"/>
</dbReference>
<dbReference type="SUPFAM" id="SSF53218">
    <property type="entry name" value="Molybdenum cofactor biosynthesis proteins"/>
    <property type="match status" value="1"/>
</dbReference>
<dbReference type="InterPro" id="IPR050101">
    <property type="entry name" value="CinA"/>
</dbReference>
<organism evidence="3 4">
    <name type="scientific">Paenibacillus glacialis</name>
    <dbReference type="NCBI Taxonomy" id="494026"/>
    <lineage>
        <taxon>Bacteria</taxon>
        <taxon>Bacillati</taxon>
        <taxon>Bacillota</taxon>
        <taxon>Bacilli</taxon>
        <taxon>Bacillales</taxon>
        <taxon>Paenibacillaceae</taxon>
        <taxon>Paenibacillus</taxon>
    </lineage>
</organism>
<dbReference type="SUPFAM" id="SSF142433">
    <property type="entry name" value="CinA-like"/>
    <property type="match status" value="1"/>
</dbReference>
<dbReference type="STRING" id="494026.PGLA_16495"/>
<dbReference type="Pfam" id="PF00994">
    <property type="entry name" value="MoCF_biosynth"/>
    <property type="match status" value="1"/>
</dbReference>
<reference evidence="3 4" key="1">
    <citation type="submission" date="2016-03" db="EMBL/GenBank/DDBJ databases">
        <title>Draft genome sequence of Paenibacillus glacialis DSM 22343.</title>
        <authorList>
            <person name="Shin S.-K."/>
            <person name="Yi H."/>
        </authorList>
    </citation>
    <scope>NUCLEOTIDE SEQUENCE [LARGE SCALE GENOMIC DNA]</scope>
    <source>
        <strain evidence="3 4">DSM 22343</strain>
    </source>
</reference>
<dbReference type="CDD" id="cd00885">
    <property type="entry name" value="cinA"/>
    <property type="match status" value="1"/>
</dbReference>
<dbReference type="OrthoDB" id="9801454at2"/>
<dbReference type="PANTHER" id="PTHR13939">
    <property type="entry name" value="NICOTINAMIDE-NUCLEOTIDE AMIDOHYDROLASE PNCC"/>
    <property type="match status" value="1"/>
</dbReference>
<dbReference type="Gene3D" id="3.40.980.10">
    <property type="entry name" value="MoaB/Mog-like domain"/>
    <property type="match status" value="1"/>
</dbReference>
<dbReference type="InterPro" id="IPR036653">
    <property type="entry name" value="CinA-like_C"/>
</dbReference>
<dbReference type="PANTHER" id="PTHR13939:SF0">
    <property type="entry name" value="NMN AMIDOHYDROLASE-LIKE PROTEIN YFAY"/>
    <property type="match status" value="1"/>
</dbReference>
<gene>
    <name evidence="1" type="primary">cinA</name>
    <name evidence="3" type="ORF">PGLA_16495</name>
</gene>
<dbReference type="HAMAP" id="MF_00226_B">
    <property type="entry name" value="CinA_B"/>
    <property type="match status" value="1"/>
</dbReference>
<name>A0A162MB14_9BACL</name>
<dbReference type="InterPro" id="IPR008136">
    <property type="entry name" value="CinA_C"/>
</dbReference>
<dbReference type="AlphaFoldDB" id="A0A162MB14"/>
<dbReference type="PIRSF" id="PIRSF006728">
    <property type="entry name" value="CinA"/>
    <property type="match status" value="1"/>
</dbReference>
<evidence type="ECO:0000313" key="4">
    <source>
        <dbReference type="Proteomes" id="UP000076967"/>
    </source>
</evidence>
<protein>
    <recommendedName>
        <fullName evidence="1">Putative competence-damage inducible protein</fullName>
    </recommendedName>
</protein>
<feature type="domain" description="MoaB/Mog" evidence="2">
    <location>
        <begin position="4"/>
        <end position="171"/>
    </location>
</feature>
<proteinExistence type="inferred from homology"/>
<evidence type="ECO:0000256" key="1">
    <source>
        <dbReference type="HAMAP-Rule" id="MF_00226"/>
    </source>
</evidence>
<sequence length="423" mass="46401">MKAEIIAVGTELLLGQIVNTNAQFLSVELATLGIDVYFQSVVGDNMTRLQESIQLASQRADIVLLTGGIGPTQDDLTKDALAALLGRKLHIDRLAMDHVAKFFAKRDVHMTENNRRQALVIDGSTPLANATGLAVGNALSHEGKYYIILPGPPKEMAPMFQEQAKPWLLQHALTDEMPIYSKMLKFAGIGESLLEDRLLDLIQNQSDPTIAPYAKEGEVTVRISTKAPSEQEAMNKLHELEKQIQSLLSEHMYANGDITIEKAIVDLMTDQGMTLSAAESCTGGLLMERITSVPGSATVFEGGIVCYSNQMKEKLLNVPHDLLEGDDAPGAVSAEVAQVLAEQVRMITDTDFGLAITGVAGPAYSERKPVGLVYIAIAERDKKTEVFELNLIGNRETIRVRTVKSLLYRLWRTIMQSDKLQTR</sequence>
<dbReference type="Pfam" id="PF02464">
    <property type="entry name" value="CinA"/>
    <property type="match status" value="1"/>
</dbReference>
<dbReference type="NCBIfam" id="NF001813">
    <property type="entry name" value="PRK00549.1"/>
    <property type="match status" value="1"/>
</dbReference>
<dbReference type="NCBIfam" id="TIGR00200">
    <property type="entry name" value="cinA_nterm"/>
    <property type="match status" value="1"/>
</dbReference>